<evidence type="ECO:0000313" key="2">
    <source>
        <dbReference type="EMBL" id="CAL2086800.1"/>
    </source>
</evidence>
<organism evidence="2 3">
    <name type="scientific">Tenacibaculum platacis</name>
    <dbReference type="NCBI Taxonomy" id="3137852"/>
    <lineage>
        <taxon>Bacteria</taxon>
        <taxon>Pseudomonadati</taxon>
        <taxon>Bacteroidota</taxon>
        <taxon>Flavobacteriia</taxon>
        <taxon>Flavobacteriales</taxon>
        <taxon>Flavobacteriaceae</taxon>
        <taxon>Tenacibaculum</taxon>
    </lineage>
</organism>
<evidence type="ECO:0000313" key="3">
    <source>
        <dbReference type="Proteomes" id="UP001497416"/>
    </source>
</evidence>
<name>A0ABM9P0Z3_9FLAO</name>
<comment type="caution">
    <text evidence="2">The sequence shown here is derived from an EMBL/GenBank/DDBJ whole genome shotgun (WGS) entry which is preliminary data.</text>
</comment>
<feature type="chain" id="PRO_5045908303" evidence="1">
    <location>
        <begin position="26"/>
        <end position="445"/>
    </location>
</feature>
<protein>
    <submittedName>
        <fullName evidence="2">Uncharacterized protein</fullName>
    </submittedName>
</protein>
<proteinExistence type="predicted"/>
<accession>A0ABM9P0Z3</accession>
<sequence>MKTKTILLTVLLTVFSVLFTTNSFAQSTVVYSSNSSKRIGNFSIDIKGKGDFKIEYEGDIVLSDDDKDIVSISRGGFIEIKKSSFGKKRRVVIEAESGTLKKRYFVGWSEKSYEPEGKAWLAEILPEIIRNTTIGAEARVKRFYNRGGANAVLKEIERLESDYVSSAYFSYLMDYNLNASELTRVVEIAGNQIDSDYYLAQLLQKNQRAFLGNSQTLSAYIKATRNIQSDYYMSQVLNKAVKNDEISDDQLGDLLQISKNIQSDYYLSQVLGKILDSRELNKSNMEKIMSLSNSISSDYYKSQVLKKALKKNNLSNKNYKTFISSIDDVGSDYYSSSIIEDLLKKDLDNASLTQLLDLINKNVGSDYYASSLYKKLAKKKLSEDQLIKVLDSLSNVNSSSYLSSALIAFAPNVKNASQRVKDAYMRRAKSINSDLYFGRAMKAIY</sequence>
<keyword evidence="3" id="KW-1185">Reference proteome</keyword>
<feature type="signal peptide" evidence="1">
    <location>
        <begin position="1"/>
        <end position="25"/>
    </location>
</feature>
<dbReference type="EMBL" id="CAXIXY010000004">
    <property type="protein sequence ID" value="CAL2086800.1"/>
    <property type="molecule type" value="Genomic_DNA"/>
</dbReference>
<reference evidence="2 3" key="1">
    <citation type="submission" date="2024-05" db="EMBL/GenBank/DDBJ databases">
        <authorList>
            <person name="Duchaud E."/>
        </authorList>
    </citation>
    <scope>NUCLEOTIDE SEQUENCE [LARGE SCALE GENOMIC DNA]</scope>
    <source>
        <strain evidence="2">Ena-SAMPLE-TAB-13-05-2024-13:56:06:370-140302</strain>
    </source>
</reference>
<dbReference type="Proteomes" id="UP001497416">
    <property type="component" value="Unassembled WGS sequence"/>
</dbReference>
<keyword evidence="1" id="KW-0732">Signal</keyword>
<evidence type="ECO:0000256" key="1">
    <source>
        <dbReference type="SAM" id="SignalP"/>
    </source>
</evidence>
<gene>
    <name evidence="2" type="ORF">T190607A01A_20700</name>
</gene>
<dbReference type="RefSeq" id="WP_348712256.1">
    <property type="nucleotide sequence ID" value="NZ_CAXIXY010000004.1"/>
</dbReference>